<sequence length="25" mass="2633">MGMGGILQNQAQELFTSSMPSSKSC</sequence>
<proteinExistence type="predicted"/>
<accession>A0A2P2Q082</accession>
<feature type="compositionally biased region" description="Polar residues" evidence="1">
    <location>
        <begin position="7"/>
        <end position="25"/>
    </location>
</feature>
<dbReference type="AlphaFoldDB" id="A0A2P2Q082"/>
<organism evidence="2">
    <name type="scientific">Rhizophora mucronata</name>
    <name type="common">Asiatic mangrove</name>
    <dbReference type="NCBI Taxonomy" id="61149"/>
    <lineage>
        <taxon>Eukaryota</taxon>
        <taxon>Viridiplantae</taxon>
        <taxon>Streptophyta</taxon>
        <taxon>Embryophyta</taxon>
        <taxon>Tracheophyta</taxon>
        <taxon>Spermatophyta</taxon>
        <taxon>Magnoliopsida</taxon>
        <taxon>eudicotyledons</taxon>
        <taxon>Gunneridae</taxon>
        <taxon>Pentapetalae</taxon>
        <taxon>rosids</taxon>
        <taxon>fabids</taxon>
        <taxon>Malpighiales</taxon>
        <taxon>Rhizophoraceae</taxon>
        <taxon>Rhizophora</taxon>
    </lineage>
</organism>
<feature type="region of interest" description="Disordered" evidence="1">
    <location>
        <begin position="1"/>
        <end position="25"/>
    </location>
</feature>
<evidence type="ECO:0000313" key="2">
    <source>
        <dbReference type="EMBL" id="MBX60410.1"/>
    </source>
</evidence>
<dbReference type="EMBL" id="GGEC01079926">
    <property type="protein sequence ID" value="MBX60410.1"/>
    <property type="molecule type" value="Transcribed_RNA"/>
</dbReference>
<name>A0A2P2Q082_RHIMU</name>
<protein>
    <submittedName>
        <fullName evidence="2">Uncharacterized protein</fullName>
    </submittedName>
</protein>
<reference evidence="2" key="1">
    <citation type="submission" date="2018-02" db="EMBL/GenBank/DDBJ databases">
        <title>Rhizophora mucronata_Transcriptome.</title>
        <authorList>
            <person name="Meera S.P."/>
            <person name="Sreeshan A."/>
            <person name="Augustine A."/>
        </authorList>
    </citation>
    <scope>NUCLEOTIDE SEQUENCE</scope>
    <source>
        <tissue evidence="2">Leaf</tissue>
    </source>
</reference>
<evidence type="ECO:0000256" key="1">
    <source>
        <dbReference type="SAM" id="MobiDB-lite"/>
    </source>
</evidence>